<comment type="similarity">
    <text evidence="1">Belongs to the PPR family. P subfamily.</text>
</comment>
<dbReference type="Gene3D" id="1.25.40.10">
    <property type="entry name" value="Tetratricopeptide repeat domain"/>
    <property type="match status" value="8"/>
</dbReference>
<dbReference type="PANTHER" id="PTHR47939:SF13">
    <property type="entry name" value="OS03G0201400 PROTEIN"/>
    <property type="match status" value="1"/>
</dbReference>
<feature type="repeat" description="PPR" evidence="3">
    <location>
        <begin position="574"/>
        <end position="608"/>
    </location>
</feature>
<feature type="repeat" description="PPR" evidence="3">
    <location>
        <begin position="198"/>
        <end position="232"/>
    </location>
</feature>
<accession>A0ABD3DYW9</accession>
<proteinExistence type="inferred from homology"/>
<dbReference type="InterPro" id="IPR002885">
    <property type="entry name" value="PPR_rpt"/>
</dbReference>
<organism evidence="4 5">
    <name type="scientific">Castilleja foliolosa</name>
    <dbReference type="NCBI Taxonomy" id="1961234"/>
    <lineage>
        <taxon>Eukaryota</taxon>
        <taxon>Viridiplantae</taxon>
        <taxon>Streptophyta</taxon>
        <taxon>Embryophyta</taxon>
        <taxon>Tracheophyta</taxon>
        <taxon>Spermatophyta</taxon>
        <taxon>Magnoliopsida</taxon>
        <taxon>eudicotyledons</taxon>
        <taxon>Gunneridae</taxon>
        <taxon>Pentapetalae</taxon>
        <taxon>asterids</taxon>
        <taxon>lamiids</taxon>
        <taxon>Lamiales</taxon>
        <taxon>Orobanchaceae</taxon>
        <taxon>Pedicularideae</taxon>
        <taxon>Castillejinae</taxon>
        <taxon>Castilleja</taxon>
    </lineage>
</organism>
<dbReference type="PANTHER" id="PTHR47939">
    <property type="entry name" value="MEMBRANE-ASSOCIATED SALT-INDUCIBLE PROTEIN-LIKE"/>
    <property type="match status" value="1"/>
</dbReference>
<keyword evidence="5" id="KW-1185">Reference proteome</keyword>
<dbReference type="EMBL" id="JAVIJP010000009">
    <property type="protein sequence ID" value="KAL3647458.1"/>
    <property type="molecule type" value="Genomic_DNA"/>
</dbReference>
<comment type="caution">
    <text evidence="4">The sequence shown here is derived from an EMBL/GenBank/DDBJ whole genome shotgun (WGS) entry which is preliminary data.</text>
</comment>
<evidence type="ECO:0000256" key="1">
    <source>
        <dbReference type="ARBA" id="ARBA00007626"/>
    </source>
</evidence>
<feature type="repeat" description="PPR" evidence="3">
    <location>
        <begin position="373"/>
        <end position="407"/>
    </location>
</feature>
<evidence type="ECO:0000313" key="5">
    <source>
        <dbReference type="Proteomes" id="UP001632038"/>
    </source>
</evidence>
<feature type="repeat" description="PPR" evidence="3">
    <location>
        <begin position="865"/>
        <end position="899"/>
    </location>
</feature>
<gene>
    <name evidence="4" type="ORF">CASFOL_008426</name>
</gene>
<feature type="repeat" description="PPR" evidence="3">
    <location>
        <begin position="338"/>
        <end position="372"/>
    </location>
</feature>
<evidence type="ECO:0000313" key="4">
    <source>
        <dbReference type="EMBL" id="KAL3647458.1"/>
    </source>
</evidence>
<sequence>MHKAFFPVKFVRRRPFSSCPLPLELQTPSCFSSQPQFTHKDMCFSLADHLLSRGLFSAAQKVIQRLISQSSSISEATSAADIVLSRGMDLDLVSYASLIRKLVISGKFLMAEALYIDRIVGKGLKPDRNLLNSMIICFCNLGKLKEAKHCFNMLIESDIVPWVGSCNAIIKGFVLQGRIFEAYECFCKVSEANDIVLNFSCYNRLVDGFCKRGFLDKGLNVFNIMIEKKVPLTVNVCKSLIIGFCKWGRVEEAEILSLEIESHGFLVDKFMYTYLINSYCKSRKMKMAMRVYMRMMKMGYELDNYTYNTLIHGFINLGLFSQGWVLHNEMVKSGLKPDLVTYQVMLHKYCRDRKVDCALKLLNDMIDCNIAPNVHCYTVLLAALCKEQKLEDVNKLYHKMLDNGVIPDHVLFFTLVKNHPEGDELYFALYVLQAIAKESCNIEFLLIPKSNTGLMVEIERVLDEIVENRPGLADTAFSIYIIALCMRGKIEAALDCMEKMEKLCVVPLHTAFNILIKSLTQVGLVESAESLLKVMQDPNQFTFEIIVNELCKKGDFSSAFDVLYRIEQKGIKPSVSIYDSIIGCLGRNRMIHEAESFFYRMLEFGVDPDETVFVTMINAYSKNGQANKARKLFEKMTDYGLKPNSPAYTALIPGLVKKNMTKKSCVYLGRMLNDGFLPNVVLYTALIKQFLRKREFEFAFRLFDLMNKSKVEQDLVTSITLLSSVCRNIRRYNGNWYLSNKKPENDKEIMLRLLHQSSVSSDGKSLRILIGSQREMRFFALKLIERIKKISPMPDLYLHNGIISGLCWAHSMRKAYEHLEEMQRTGMHPNQVTFTILIDGHIQLGEIDDAVALFNRMNVNGVLPDRMLFNALIRGFCRVGRFVDALSILHTMQKRGFLPSKSSYEKILGLLCGRRSSGDALKIFEEMVEYGYFPCRYNVRWLSSVLCEDDKWDEARGVCKMLTNRTNVQK</sequence>
<dbReference type="SUPFAM" id="SSF81901">
    <property type="entry name" value="HCP-like"/>
    <property type="match status" value="1"/>
</dbReference>
<evidence type="ECO:0000256" key="2">
    <source>
        <dbReference type="ARBA" id="ARBA00022737"/>
    </source>
</evidence>
<evidence type="ECO:0008006" key="6">
    <source>
        <dbReference type="Google" id="ProtNLM"/>
    </source>
</evidence>
<dbReference type="Pfam" id="PF01535">
    <property type="entry name" value="PPR"/>
    <property type="match status" value="8"/>
</dbReference>
<feature type="repeat" description="PPR" evidence="3">
    <location>
        <begin position="609"/>
        <end position="643"/>
    </location>
</feature>
<feature type="repeat" description="PPR" evidence="3">
    <location>
        <begin position="644"/>
        <end position="678"/>
    </location>
</feature>
<feature type="repeat" description="PPR" evidence="3">
    <location>
        <begin position="539"/>
        <end position="573"/>
    </location>
</feature>
<dbReference type="Pfam" id="PF13041">
    <property type="entry name" value="PPR_2"/>
    <property type="match status" value="6"/>
</dbReference>
<dbReference type="InterPro" id="IPR011990">
    <property type="entry name" value="TPR-like_helical_dom_sf"/>
</dbReference>
<feature type="repeat" description="PPR" evidence="3">
    <location>
        <begin position="127"/>
        <end position="161"/>
    </location>
</feature>
<feature type="repeat" description="PPR" evidence="3">
    <location>
        <begin position="795"/>
        <end position="829"/>
    </location>
</feature>
<evidence type="ECO:0000256" key="3">
    <source>
        <dbReference type="PROSITE-ProRule" id="PRU00708"/>
    </source>
</evidence>
<feature type="repeat" description="PPR" evidence="3">
    <location>
        <begin position="679"/>
        <end position="713"/>
    </location>
</feature>
<dbReference type="InterPro" id="IPR050667">
    <property type="entry name" value="PPR-containing_protein"/>
</dbReference>
<feature type="repeat" description="PPR" evidence="3">
    <location>
        <begin position="303"/>
        <end position="337"/>
    </location>
</feature>
<dbReference type="Proteomes" id="UP001632038">
    <property type="component" value="Unassembled WGS sequence"/>
</dbReference>
<protein>
    <recommendedName>
        <fullName evidence="6">Pentatricopeptide repeat-containing protein</fullName>
    </recommendedName>
</protein>
<keyword evidence="2" id="KW-0677">Repeat</keyword>
<dbReference type="PROSITE" id="PS51375">
    <property type="entry name" value="PPR"/>
    <property type="match status" value="16"/>
</dbReference>
<name>A0ABD3DYW9_9LAMI</name>
<dbReference type="NCBIfam" id="TIGR00756">
    <property type="entry name" value="PPR"/>
    <property type="match status" value="13"/>
</dbReference>
<feature type="repeat" description="PPR" evidence="3">
    <location>
        <begin position="268"/>
        <end position="302"/>
    </location>
</feature>
<feature type="repeat" description="PPR" evidence="3">
    <location>
        <begin position="830"/>
        <end position="864"/>
    </location>
</feature>
<dbReference type="AlphaFoldDB" id="A0ABD3DYW9"/>
<feature type="repeat" description="PPR" evidence="3">
    <location>
        <begin position="91"/>
        <end position="126"/>
    </location>
</feature>
<reference evidence="5" key="1">
    <citation type="journal article" date="2024" name="IScience">
        <title>Strigolactones Initiate the Formation of Haustorium-like Structures in Castilleja.</title>
        <authorList>
            <person name="Buerger M."/>
            <person name="Peterson D."/>
            <person name="Chory J."/>
        </authorList>
    </citation>
    <scope>NUCLEOTIDE SEQUENCE [LARGE SCALE GENOMIC DNA]</scope>
</reference>
<feature type="repeat" description="PPR" evidence="3">
    <location>
        <begin position="900"/>
        <end position="934"/>
    </location>
</feature>